<keyword evidence="5" id="KW-0067">ATP-binding</keyword>
<evidence type="ECO:0000313" key="10">
    <source>
        <dbReference type="Proteomes" id="UP000031972"/>
    </source>
</evidence>
<dbReference type="GO" id="GO:0009409">
    <property type="term" value="P:response to cold"/>
    <property type="evidence" value="ECO:0007669"/>
    <property type="project" value="TreeGrafter"/>
</dbReference>
<dbReference type="PROSITE" id="PS51194">
    <property type="entry name" value="HELICASE_CTER"/>
    <property type="match status" value="1"/>
</dbReference>
<dbReference type="GO" id="GO:0005524">
    <property type="term" value="F:ATP binding"/>
    <property type="evidence" value="ECO:0007669"/>
    <property type="project" value="UniProtKB-KW"/>
</dbReference>
<proteinExistence type="predicted"/>
<dbReference type="PROSITE" id="PS51192">
    <property type="entry name" value="HELICASE_ATP_BIND_1"/>
    <property type="match status" value="1"/>
</dbReference>
<dbReference type="PANTHER" id="PTHR47963">
    <property type="entry name" value="DEAD-BOX ATP-DEPENDENT RNA HELICASE 47, MITOCHONDRIAL"/>
    <property type="match status" value="1"/>
</dbReference>
<dbReference type="InterPro" id="IPR011545">
    <property type="entry name" value="DEAD/DEAH_box_helicase_dom"/>
</dbReference>
<dbReference type="InterPro" id="IPR044742">
    <property type="entry name" value="DEAD/DEAH_RhlB"/>
</dbReference>
<evidence type="ECO:0000256" key="3">
    <source>
        <dbReference type="ARBA" id="ARBA00022801"/>
    </source>
</evidence>
<dbReference type="GO" id="GO:0016787">
    <property type="term" value="F:hydrolase activity"/>
    <property type="evidence" value="ECO:0007669"/>
    <property type="project" value="UniProtKB-KW"/>
</dbReference>
<reference evidence="9 10" key="1">
    <citation type="submission" date="2015-01" db="EMBL/GenBank/DDBJ databases">
        <title>Jeotgalibacillus campisalis genome sequencing.</title>
        <authorList>
            <person name="Goh K.M."/>
            <person name="Chan K.-G."/>
            <person name="Yaakop A.S."/>
            <person name="Ee R."/>
            <person name="Gan H.M."/>
            <person name="Chan C.S."/>
        </authorList>
    </citation>
    <scope>NUCLEOTIDE SEQUENCE [LARGE SCALE GENOMIC DNA]</scope>
    <source>
        <strain evidence="9 10">SF-57</strain>
    </source>
</reference>
<dbReference type="Proteomes" id="UP000031972">
    <property type="component" value="Unassembled WGS sequence"/>
</dbReference>
<dbReference type="PATRIC" id="fig|220754.4.peg.3266"/>
<dbReference type="AlphaFoldDB" id="A0A0C2V3W7"/>
<dbReference type="EC" id="3.6.4.13" evidence="1"/>
<dbReference type="SMART" id="SM00490">
    <property type="entry name" value="HELICc"/>
    <property type="match status" value="1"/>
</dbReference>
<dbReference type="GO" id="GO:0005840">
    <property type="term" value="C:ribosome"/>
    <property type="evidence" value="ECO:0007669"/>
    <property type="project" value="TreeGrafter"/>
</dbReference>
<evidence type="ECO:0000256" key="1">
    <source>
        <dbReference type="ARBA" id="ARBA00012552"/>
    </source>
</evidence>
<feature type="compositionally biased region" description="Basic and acidic residues" evidence="6">
    <location>
        <begin position="376"/>
        <end position="404"/>
    </location>
</feature>
<dbReference type="GO" id="GO:0033592">
    <property type="term" value="F:RNA strand annealing activity"/>
    <property type="evidence" value="ECO:0007669"/>
    <property type="project" value="TreeGrafter"/>
</dbReference>
<protein>
    <recommendedName>
        <fullName evidence="1">RNA helicase</fullName>
        <ecNumber evidence="1">3.6.4.13</ecNumber>
    </recommendedName>
</protein>
<dbReference type="InterPro" id="IPR027417">
    <property type="entry name" value="P-loop_NTPase"/>
</dbReference>
<keyword evidence="4 9" id="KW-0347">Helicase</keyword>
<dbReference type="InterPro" id="IPR050547">
    <property type="entry name" value="DEAD_box_RNA_helicases"/>
</dbReference>
<dbReference type="InterPro" id="IPR014001">
    <property type="entry name" value="Helicase_ATP-bd"/>
</dbReference>
<accession>A0A0C2V3W7</accession>
<dbReference type="SUPFAM" id="SSF52540">
    <property type="entry name" value="P-loop containing nucleoside triphosphate hydrolases"/>
    <property type="match status" value="1"/>
</dbReference>
<evidence type="ECO:0000313" key="9">
    <source>
        <dbReference type="EMBL" id="KIL43732.1"/>
    </source>
</evidence>
<name>A0A0C2V3W7_9BACL</name>
<dbReference type="Pfam" id="PF00270">
    <property type="entry name" value="DEAD"/>
    <property type="match status" value="1"/>
</dbReference>
<evidence type="ECO:0000256" key="2">
    <source>
        <dbReference type="ARBA" id="ARBA00022741"/>
    </source>
</evidence>
<dbReference type="RefSeq" id="WP_408606161.1">
    <property type="nucleotide sequence ID" value="NZ_JXRR01000021.1"/>
</dbReference>
<sequence length="430" mass="48593">MNELKEFLSLGLSESAGFQLEKQMILTPTDVQEKAIPILLENKDILVQAKTGTGKTLAFLLPVLEKIDQQNPALQALILAPTRELAIQVTEELKKLQNNDSDPSVLSIYGGQDLDKQIKRLARGVQIAVATPGRLLDHVRRETIDLSTVSTLIIDEADQMLHFGFLEEVEHIIELTSEEKQMGLFSATLSKDIRKLAKRYMNKPETVQIRDQSSMVEEIQHYVIEVSDREKLGALCQTIDEVRPFLGIIFCRTIRRVSKLYGELRSQGYLVGELHGDLSQSKRENVMKQFRTAKLQLLVATDVASRGIDIEGVTHVFNYDVPEDVEGYIHRIGRTGRAGEDGAAYTLSAPKDKDLMRDIEQGIQYDIPRKKVEVNAADYDRHSSATSSKKELSSAKERKEEKIEKNKKRQQRYSGSHTAPKPSPSKRRER</sequence>
<keyword evidence="10" id="KW-1185">Reference proteome</keyword>
<evidence type="ECO:0000259" key="8">
    <source>
        <dbReference type="PROSITE" id="PS51194"/>
    </source>
</evidence>
<dbReference type="InterPro" id="IPR001650">
    <property type="entry name" value="Helicase_C-like"/>
</dbReference>
<organism evidence="9 10">
    <name type="scientific">Jeotgalibacillus campisalis</name>
    <dbReference type="NCBI Taxonomy" id="220754"/>
    <lineage>
        <taxon>Bacteria</taxon>
        <taxon>Bacillati</taxon>
        <taxon>Bacillota</taxon>
        <taxon>Bacilli</taxon>
        <taxon>Bacillales</taxon>
        <taxon>Caryophanaceae</taxon>
        <taxon>Jeotgalibacillus</taxon>
    </lineage>
</organism>
<dbReference type="PANTHER" id="PTHR47963:SF8">
    <property type="entry name" value="ATP-DEPENDENT RNA HELICASE DEAD"/>
    <property type="match status" value="1"/>
</dbReference>
<feature type="region of interest" description="Disordered" evidence="6">
    <location>
        <begin position="376"/>
        <end position="430"/>
    </location>
</feature>
<dbReference type="CDD" id="cd18787">
    <property type="entry name" value="SF2_C_DEAD"/>
    <property type="match status" value="1"/>
</dbReference>
<evidence type="ECO:0000259" key="7">
    <source>
        <dbReference type="PROSITE" id="PS51192"/>
    </source>
</evidence>
<dbReference type="CDD" id="cd00268">
    <property type="entry name" value="DEADc"/>
    <property type="match status" value="1"/>
</dbReference>
<keyword evidence="2" id="KW-0547">Nucleotide-binding</keyword>
<dbReference type="EMBL" id="JXRR01000021">
    <property type="protein sequence ID" value="KIL43732.1"/>
    <property type="molecule type" value="Genomic_DNA"/>
</dbReference>
<dbReference type="Pfam" id="PF00271">
    <property type="entry name" value="Helicase_C"/>
    <property type="match status" value="1"/>
</dbReference>
<comment type="caution">
    <text evidence="9">The sequence shown here is derived from an EMBL/GenBank/DDBJ whole genome shotgun (WGS) entry which is preliminary data.</text>
</comment>
<evidence type="ECO:0000256" key="5">
    <source>
        <dbReference type="ARBA" id="ARBA00022840"/>
    </source>
</evidence>
<feature type="domain" description="Helicase ATP-binding" evidence="7">
    <location>
        <begin position="36"/>
        <end position="207"/>
    </location>
</feature>
<dbReference type="SMART" id="SM00487">
    <property type="entry name" value="DEXDc"/>
    <property type="match status" value="1"/>
</dbReference>
<dbReference type="GO" id="GO:0003724">
    <property type="term" value="F:RNA helicase activity"/>
    <property type="evidence" value="ECO:0007669"/>
    <property type="project" value="UniProtKB-EC"/>
</dbReference>
<dbReference type="GO" id="GO:0005829">
    <property type="term" value="C:cytosol"/>
    <property type="evidence" value="ECO:0007669"/>
    <property type="project" value="TreeGrafter"/>
</dbReference>
<gene>
    <name evidence="9" type="ORF">KR50_32520</name>
</gene>
<keyword evidence="3" id="KW-0378">Hydrolase</keyword>
<evidence type="ECO:0000256" key="6">
    <source>
        <dbReference type="SAM" id="MobiDB-lite"/>
    </source>
</evidence>
<dbReference type="Gene3D" id="3.40.50.300">
    <property type="entry name" value="P-loop containing nucleotide triphosphate hydrolases"/>
    <property type="match status" value="2"/>
</dbReference>
<feature type="domain" description="Helicase C-terminal" evidence="8">
    <location>
        <begin position="234"/>
        <end position="380"/>
    </location>
</feature>
<evidence type="ECO:0000256" key="4">
    <source>
        <dbReference type="ARBA" id="ARBA00022806"/>
    </source>
</evidence>